<dbReference type="InterPro" id="IPR001283">
    <property type="entry name" value="CRISP-related"/>
</dbReference>
<evidence type="ECO:0000256" key="2">
    <source>
        <dbReference type="PROSITE-ProRule" id="PRU00779"/>
    </source>
</evidence>
<feature type="compositionally biased region" description="Low complexity" evidence="3">
    <location>
        <begin position="237"/>
        <end position="272"/>
    </location>
</feature>
<dbReference type="InterPro" id="IPR034113">
    <property type="entry name" value="SCP_GAPR1-like"/>
</dbReference>
<reference evidence="6 7" key="1">
    <citation type="submission" date="2022-05" db="EMBL/GenBank/DDBJ databases">
        <authorList>
            <consortium name="Genoscope - CEA"/>
            <person name="William W."/>
        </authorList>
    </citation>
    <scope>NUCLEOTIDE SEQUENCE [LARGE SCALE GENOMIC DNA]</scope>
</reference>
<dbReference type="CDD" id="cd00111">
    <property type="entry name" value="Trefoil"/>
    <property type="match status" value="1"/>
</dbReference>
<dbReference type="InterPro" id="IPR001304">
    <property type="entry name" value="C-type_lectin-like"/>
</dbReference>
<dbReference type="SUPFAM" id="SSF55797">
    <property type="entry name" value="PR-1-like"/>
    <property type="match status" value="2"/>
</dbReference>
<protein>
    <submittedName>
        <fullName evidence="6">Uncharacterized protein</fullName>
    </submittedName>
</protein>
<dbReference type="CDD" id="cd00037">
    <property type="entry name" value="CLECT"/>
    <property type="match status" value="1"/>
</dbReference>
<dbReference type="SMART" id="SM00018">
    <property type="entry name" value="PD"/>
    <property type="match status" value="1"/>
</dbReference>
<dbReference type="InterPro" id="IPR000519">
    <property type="entry name" value="P_trefoil_dom"/>
</dbReference>
<proteinExistence type="predicted"/>
<evidence type="ECO:0000256" key="3">
    <source>
        <dbReference type="SAM" id="MobiDB-lite"/>
    </source>
</evidence>
<dbReference type="SMART" id="SM00198">
    <property type="entry name" value="SCP"/>
    <property type="match status" value="2"/>
</dbReference>
<dbReference type="InterPro" id="IPR016186">
    <property type="entry name" value="C-type_lectin-like/link_sf"/>
</dbReference>
<evidence type="ECO:0000313" key="6">
    <source>
        <dbReference type="EMBL" id="CAH3126156.1"/>
    </source>
</evidence>
<dbReference type="Gene3D" id="3.40.33.10">
    <property type="entry name" value="CAP"/>
    <property type="match status" value="2"/>
</dbReference>
<organism evidence="6 7">
    <name type="scientific">Pocillopora meandrina</name>
    <dbReference type="NCBI Taxonomy" id="46732"/>
    <lineage>
        <taxon>Eukaryota</taxon>
        <taxon>Metazoa</taxon>
        <taxon>Cnidaria</taxon>
        <taxon>Anthozoa</taxon>
        <taxon>Hexacorallia</taxon>
        <taxon>Scleractinia</taxon>
        <taxon>Astrocoeniina</taxon>
        <taxon>Pocilloporidae</taxon>
        <taxon>Pocillopora</taxon>
    </lineage>
</organism>
<dbReference type="SUPFAM" id="SSF57492">
    <property type="entry name" value="Trefoil"/>
    <property type="match status" value="1"/>
</dbReference>
<comment type="caution">
    <text evidence="2">Lacks conserved residue(s) required for the propagation of feature annotation.</text>
</comment>
<dbReference type="AlphaFoldDB" id="A0AAU9WUT4"/>
<dbReference type="PROSITE" id="PS50041">
    <property type="entry name" value="C_TYPE_LECTIN_2"/>
    <property type="match status" value="1"/>
</dbReference>
<dbReference type="Proteomes" id="UP001159428">
    <property type="component" value="Unassembled WGS sequence"/>
</dbReference>
<feature type="domain" description="C-type lectin" evidence="4">
    <location>
        <begin position="282"/>
        <end position="400"/>
    </location>
</feature>
<dbReference type="Pfam" id="PF00188">
    <property type="entry name" value="CAP"/>
    <property type="match status" value="2"/>
</dbReference>
<dbReference type="PRINTS" id="PR00837">
    <property type="entry name" value="V5TPXLIKE"/>
</dbReference>
<sequence>MHNYYRDLHGSPPMECDHELAISAQEWTDQQAAKGYMHHSKWTDKFTESISWKGWGWEGMDEMEGAIAGAVRSWYSEIKNGYNYQTGRGTGVIGHFQAVVWAGETKLGCGLNIKPNDGTYVTAHYAPPSHTSMEKEKIAPDNVKPRRSPDPQCHQKSFEREQCGDFKSPFITPEKCLNAGCCYDDMFMDEPGLQWYSPNASLWCFNKKKGADTVLPFLFYLYFPDAKAGPGPVSQLPSKPTTEPTAATSPSPSLTSSSSSTAGPTSGPTTLSAKGAKQEPCFGNTCYMISETGKSWDENQKNCKASGGDLVSLETEAEWQFVNSKIQNITLQGANEWHIGLKKQGDWKWVNGNPMTIEKWQRSQPSGDGNVAVMSKDYPPGSQGLFNDLNAQMPRPFICEIPKGASPQPGPQPTSKPAVGPAEAPAPSSSPTSSASSTTKPTSGTTSQPAGGATSEMTGFEKDCLKAHNEYRAKHGVPPLKWSAELAADAQEWAKELAVKNHMEHDMDSINNKGQGENLAYFQPGDPSAMPTQCQGPKTKDCVQCREMVADWYAEESNFDYNTGESKGGVILHFTQVVWKETTELGMATATSADRWFSVARYKPRGNMGYPSDYIKNVPRPQVNV</sequence>
<gene>
    <name evidence="6" type="ORF">PMEA_00011961</name>
</gene>
<dbReference type="InterPro" id="IPR044913">
    <property type="entry name" value="P_trefoil_dom_sf"/>
</dbReference>
<name>A0AAU9WUT4_9CNID</name>
<dbReference type="EMBL" id="CALNXJ010000021">
    <property type="protein sequence ID" value="CAH3126156.1"/>
    <property type="molecule type" value="Genomic_DNA"/>
</dbReference>
<dbReference type="InterPro" id="IPR014044">
    <property type="entry name" value="CAP_dom"/>
</dbReference>
<feature type="compositionally biased region" description="Basic and acidic residues" evidence="3">
    <location>
        <begin position="132"/>
        <end position="149"/>
    </location>
</feature>
<keyword evidence="7" id="KW-1185">Reference proteome</keyword>
<evidence type="ECO:0000256" key="1">
    <source>
        <dbReference type="ARBA" id="ARBA00023157"/>
    </source>
</evidence>
<dbReference type="CDD" id="cd05382">
    <property type="entry name" value="CAP_GAPR1-like"/>
    <property type="match status" value="1"/>
</dbReference>
<accession>A0AAU9WUT4</accession>
<feature type="region of interest" description="Disordered" evidence="3">
    <location>
        <begin position="360"/>
        <end position="456"/>
    </location>
</feature>
<dbReference type="PANTHER" id="PTHR10334">
    <property type="entry name" value="CYSTEINE-RICH SECRETORY PROTEIN-RELATED"/>
    <property type="match status" value="1"/>
</dbReference>
<feature type="region of interest" description="Disordered" evidence="3">
    <location>
        <begin position="231"/>
        <end position="274"/>
    </location>
</feature>
<dbReference type="SUPFAM" id="SSF56436">
    <property type="entry name" value="C-type lectin-like"/>
    <property type="match status" value="1"/>
</dbReference>
<evidence type="ECO:0000313" key="7">
    <source>
        <dbReference type="Proteomes" id="UP001159428"/>
    </source>
</evidence>
<evidence type="ECO:0000259" key="5">
    <source>
        <dbReference type="PROSITE" id="PS51448"/>
    </source>
</evidence>
<dbReference type="FunFam" id="3.40.33.10:FF:000010">
    <property type="entry name" value="Predicted protein"/>
    <property type="match status" value="1"/>
</dbReference>
<dbReference type="Gene3D" id="4.10.110.10">
    <property type="entry name" value="Spasmolytic Protein, domain 1"/>
    <property type="match status" value="1"/>
</dbReference>
<feature type="region of interest" description="Disordered" evidence="3">
    <location>
        <begin position="131"/>
        <end position="156"/>
    </location>
</feature>
<comment type="caution">
    <text evidence="6">The sequence shown here is derived from an EMBL/GenBank/DDBJ whole genome shotgun (WGS) entry which is preliminary data.</text>
</comment>
<dbReference type="Pfam" id="PF00059">
    <property type="entry name" value="Lectin_C"/>
    <property type="match status" value="1"/>
</dbReference>
<feature type="compositionally biased region" description="Low complexity" evidence="3">
    <location>
        <begin position="417"/>
        <end position="447"/>
    </location>
</feature>
<dbReference type="PROSITE" id="PS51448">
    <property type="entry name" value="P_TREFOIL_2"/>
    <property type="match status" value="1"/>
</dbReference>
<feature type="domain" description="P-type" evidence="5">
    <location>
        <begin position="151"/>
        <end position="208"/>
    </location>
</feature>
<dbReference type="Gene3D" id="3.10.100.10">
    <property type="entry name" value="Mannose-Binding Protein A, subunit A"/>
    <property type="match status" value="1"/>
</dbReference>
<dbReference type="InterPro" id="IPR035940">
    <property type="entry name" value="CAP_sf"/>
</dbReference>
<dbReference type="SMART" id="SM00034">
    <property type="entry name" value="CLECT"/>
    <property type="match status" value="1"/>
</dbReference>
<keyword evidence="1" id="KW-1015">Disulfide bond</keyword>
<evidence type="ECO:0000259" key="4">
    <source>
        <dbReference type="PROSITE" id="PS50041"/>
    </source>
</evidence>
<dbReference type="InterPro" id="IPR016187">
    <property type="entry name" value="CTDL_fold"/>
</dbReference>